<feature type="region of interest" description="Disordered" evidence="1">
    <location>
        <begin position="24"/>
        <end position="44"/>
    </location>
</feature>
<feature type="compositionally biased region" description="Polar residues" evidence="1">
    <location>
        <begin position="33"/>
        <end position="44"/>
    </location>
</feature>
<proteinExistence type="predicted"/>
<evidence type="ECO:0000313" key="4">
    <source>
        <dbReference type="WBParaSite" id="HCON_00004270-00001"/>
    </source>
</evidence>
<reference evidence="2" key="2">
    <citation type="submission" date="2013-05" db="EMBL/GenBank/DDBJ databases">
        <title>The genome and transcriptome of Haemonchus contortus: a key model parasite for drug and vaccine discovery.</title>
        <authorList>
            <person name="Laing R."/>
            <person name="Kikuchi T."/>
            <person name="Martinelli A."/>
            <person name="Tsai I.J."/>
            <person name="Beech R.N."/>
            <person name="Redman E."/>
            <person name="Holroyd N."/>
            <person name="Bartley D.J."/>
            <person name="Beasley H."/>
            <person name="Britton C."/>
            <person name="Curran D."/>
            <person name="Devaney E."/>
            <person name="Gilabert A."/>
            <person name="Jackson F."/>
            <person name="Hunt M."/>
            <person name="Johnston S."/>
            <person name="Kryukov I."/>
            <person name="Li K."/>
            <person name="Morrison A.A."/>
            <person name="Reid A.J."/>
            <person name="Sargison N."/>
            <person name="Saunders G."/>
            <person name="Wasmuth J.D."/>
            <person name="Wolstenholme A."/>
            <person name="Berriman M."/>
            <person name="Gilleard J.S."/>
            <person name="Cotton J.A."/>
        </authorList>
    </citation>
    <scope>NUCLEOTIDE SEQUENCE [LARGE SCALE GENOMIC DNA]</scope>
    <source>
        <strain evidence="2">ISE/inbred ISE</strain>
    </source>
</reference>
<name>W6NGH1_HAECO</name>
<evidence type="ECO:0000313" key="3">
    <source>
        <dbReference type="Proteomes" id="UP000025227"/>
    </source>
</evidence>
<accession>W6NGH1</accession>
<organism evidence="2">
    <name type="scientific">Haemonchus contortus</name>
    <name type="common">Barber pole worm</name>
    <dbReference type="NCBI Taxonomy" id="6289"/>
    <lineage>
        <taxon>Eukaryota</taxon>
        <taxon>Metazoa</taxon>
        <taxon>Ecdysozoa</taxon>
        <taxon>Nematoda</taxon>
        <taxon>Chromadorea</taxon>
        <taxon>Rhabditida</taxon>
        <taxon>Rhabditina</taxon>
        <taxon>Rhabditomorpha</taxon>
        <taxon>Strongyloidea</taxon>
        <taxon>Trichostrongylidae</taxon>
        <taxon>Haemonchus</taxon>
    </lineage>
</organism>
<sequence length="141" mass="15186">MLAFASGIIAGAVLYHYCTNTDKKEVSEHSPGRKQTTPPTQTVKNADCRQDIPAQPVTFNCQTARSASLATSRLPSSSIRTANLPNTIRTAERRQSLPRAVMPSPAPPPAGHIPQMELVSLPDEMVATAELLEPETLIAIQ</sequence>
<dbReference type="Proteomes" id="UP000025227">
    <property type="component" value="Unplaced"/>
</dbReference>
<keyword evidence="3" id="KW-1185">Reference proteome</keyword>
<evidence type="ECO:0000313" key="2">
    <source>
        <dbReference type="EMBL" id="CDL96471.1"/>
    </source>
</evidence>
<reference evidence="2" key="1">
    <citation type="submission" date="2013-03" db="EMBL/GenBank/DDBJ databases">
        <authorList>
            <person name="Aslett M."/>
        </authorList>
    </citation>
    <scope>NUCLEOTIDE SEQUENCE [LARGE SCALE GENOMIC DNA]</scope>
    <source>
        <strain evidence="2">ISE/inbred ISE</strain>
    </source>
</reference>
<dbReference type="WBParaSite" id="HCON_00004270-00001">
    <property type="protein sequence ID" value="HCON_00004270-00001"/>
    <property type="gene ID" value="HCON_00004270"/>
</dbReference>
<dbReference type="OrthoDB" id="5884830at2759"/>
<evidence type="ECO:0000256" key="1">
    <source>
        <dbReference type="SAM" id="MobiDB-lite"/>
    </source>
</evidence>
<protein>
    <submittedName>
        <fullName evidence="4">Secreted protein</fullName>
    </submittedName>
</protein>
<gene>
    <name evidence="2" type="ORF">HCOI_00025800</name>
</gene>
<dbReference type="AlphaFoldDB" id="W6NGH1"/>
<dbReference type="EMBL" id="CAVP010060568">
    <property type="protein sequence ID" value="CDL96471.1"/>
    <property type="molecule type" value="Genomic_DNA"/>
</dbReference>
<reference evidence="4" key="3">
    <citation type="submission" date="2020-12" db="UniProtKB">
        <authorList>
            <consortium name="WormBaseParasite"/>
        </authorList>
    </citation>
    <scope>IDENTIFICATION</scope>
    <source>
        <strain evidence="4">MHco3</strain>
    </source>
</reference>